<gene>
    <name evidence="1" type="ORF">SAMN05216188_108239</name>
</gene>
<keyword evidence="2" id="KW-1185">Reference proteome</keyword>
<dbReference type="EMBL" id="FOFR01000008">
    <property type="protein sequence ID" value="SER18340.1"/>
    <property type="molecule type" value="Genomic_DNA"/>
</dbReference>
<evidence type="ECO:0000313" key="2">
    <source>
        <dbReference type="Proteomes" id="UP000199352"/>
    </source>
</evidence>
<dbReference type="AlphaFoldDB" id="A0A1H9M3Q6"/>
<dbReference type="STRING" id="402600.SAMN05216188_108239"/>
<dbReference type="PROSITE" id="PS51257">
    <property type="entry name" value="PROKAR_LIPOPROTEIN"/>
    <property type="match status" value="1"/>
</dbReference>
<dbReference type="RefSeq" id="WP_089952624.1">
    <property type="nucleotide sequence ID" value="NZ_FOFR01000008.1"/>
</dbReference>
<proteinExistence type="predicted"/>
<evidence type="ECO:0000313" key="1">
    <source>
        <dbReference type="EMBL" id="SER18340.1"/>
    </source>
</evidence>
<name>A0A1H9M3Q6_9PSEU</name>
<reference evidence="2" key="1">
    <citation type="submission" date="2016-10" db="EMBL/GenBank/DDBJ databases">
        <authorList>
            <person name="Varghese N."/>
            <person name="Submissions S."/>
        </authorList>
    </citation>
    <scope>NUCLEOTIDE SEQUENCE [LARGE SCALE GENOMIC DNA]</scope>
    <source>
        <strain evidence="2">CGMCC 4.3525</strain>
    </source>
</reference>
<accession>A0A1H9M3Q6</accession>
<protein>
    <submittedName>
        <fullName evidence="1">Uncharacterized protein</fullName>
    </submittedName>
</protein>
<organism evidence="1 2">
    <name type="scientific">Lentzea xinjiangensis</name>
    <dbReference type="NCBI Taxonomy" id="402600"/>
    <lineage>
        <taxon>Bacteria</taxon>
        <taxon>Bacillati</taxon>
        <taxon>Actinomycetota</taxon>
        <taxon>Actinomycetes</taxon>
        <taxon>Pseudonocardiales</taxon>
        <taxon>Pseudonocardiaceae</taxon>
        <taxon>Lentzea</taxon>
    </lineage>
</organism>
<dbReference type="Proteomes" id="UP000199352">
    <property type="component" value="Unassembled WGS sequence"/>
</dbReference>
<sequence length="70" mass="6821">MRTFAVAAIGMVSGFGPQSNVMTPPAATASTTACEVQAAGVPVPITRVGLEVSSAAASGGTAAGQARCRR</sequence>